<evidence type="ECO:0000256" key="1">
    <source>
        <dbReference type="SAM" id="Coils"/>
    </source>
</evidence>
<feature type="region of interest" description="Disordered" evidence="2">
    <location>
        <begin position="194"/>
        <end position="248"/>
    </location>
</feature>
<dbReference type="Proteomes" id="UP000799770">
    <property type="component" value="Unassembled WGS sequence"/>
</dbReference>
<protein>
    <submittedName>
        <fullName evidence="3">Uncharacterized protein</fullName>
    </submittedName>
</protein>
<keyword evidence="4" id="KW-1185">Reference proteome</keyword>
<evidence type="ECO:0000313" key="3">
    <source>
        <dbReference type="EMBL" id="KAF2119216.1"/>
    </source>
</evidence>
<feature type="compositionally biased region" description="Polar residues" evidence="2">
    <location>
        <begin position="224"/>
        <end position="234"/>
    </location>
</feature>
<gene>
    <name evidence="3" type="ORF">BDV96DRAFT_642254</name>
</gene>
<reference evidence="3" key="1">
    <citation type="journal article" date="2020" name="Stud. Mycol.">
        <title>101 Dothideomycetes genomes: a test case for predicting lifestyles and emergence of pathogens.</title>
        <authorList>
            <person name="Haridas S."/>
            <person name="Albert R."/>
            <person name="Binder M."/>
            <person name="Bloem J."/>
            <person name="Labutti K."/>
            <person name="Salamov A."/>
            <person name="Andreopoulos B."/>
            <person name="Baker S."/>
            <person name="Barry K."/>
            <person name="Bills G."/>
            <person name="Bluhm B."/>
            <person name="Cannon C."/>
            <person name="Castanera R."/>
            <person name="Culley D."/>
            <person name="Daum C."/>
            <person name="Ezra D."/>
            <person name="Gonzalez J."/>
            <person name="Henrissat B."/>
            <person name="Kuo A."/>
            <person name="Liang C."/>
            <person name="Lipzen A."/>
            <person name="Lutzoni F."/>
            <person name="Magnuson J."/>
            <person name="Mondo S."/>
            <person name="Nolan M."/>
            <person name="Ohm R."/>
            <person name="Pangilinan J."/>
            <person name="Park H.-J."/>
            <person name="Ramirez L."/>
            <person name="Alfaro M."/>
            <person name="Sun H."/>
            <person name="Tritt A."/>
            <person name="Yoshinaga Y."/>
            <person name="Zwiers L.-H."/>
            <person name="Turgeon B."/>
            <person name="Goodwin S."/>
            <person name="Spatafora J."/>
            <person name="Crous P."/>
            <person name="Grigoriev I."/>
        </authorList>
    </citation>
    <scope>NUCLEOTIDE SEQUENCE</scope>
    <source>
        <strain evidence="3">CBS 627.86</strain>
    </source>
</reference>
<dbReference type="EMBL" id="ML977315">
    <property type="protein sequence ID" value="KAF2119216.1"/>
    <property type="molecule type" value="Genomic_DNA"/>
</dbReference>
<evidence type="ECO:0000256" key="2">
    <source>
        <dbReference type="SAM" id="MobiDB-lite"/>
    </source>
</evidence>
<accession>A0A6A5ZJA3</accession>
<feature type="coiled-coil region" evidence="1">
    <location>
        <begin position="254"/>
        <end position="288"/>
    </location>
</feature>
<feature type="compositionally biased region" description="Basic and acidic residues" evidence="2">
    <location>
        <begin position="236"/>
        <end position="248"/>
    </location>
</feature>
<sequence length="298" mass="33632">MAPTTKTKWSAVEEAAVIACADHCVQKKLSFNPDITDLMKDMNFPRTWSQISSKLSCLNKAHNRTSKKNSLVDLRKDGMNCLHLPADLAAQVEIACKTLQELSAKADTGTYTADDMDAVQESVSAAAENVNAMISKKRSREPDADHEPVKESSRKRSREPDDTTNNVEHSSKRAKSDYSLDIANMDRSEVMEVDESQVLTSEEQQALGMRPRQTLKPFRRTSARNRSMSPYQTRRQLKESQLETKVTPDECKELEELRLKTAEQEGELAQLRKELEDTRARLRSNGAKLLEMGQIMVD</sequence>
<feature type="compositionally biased region" description="Basic and acidic residues" evidence="2">
    <location>
        <begin position="169"/>
        <end position="180"/>
    </location>
</feature>
<name>A0A6A5ZJA3_9PLEO</name>
<organism evidence="3 4">
    <name type="scientific">Lophiotrema nucula</name>
    <dbReference type="NCBI Taxonomy" id="690887"/>
    <lineage>
        <taxon>Eukaryota</taxon>
        <taxon>Fungi</taxon>
        <taxon>Dikarya</taxon>
        <taxon>Ascomycota</taxon>
        <taxon>Pezizomycotina</taxon>
        <taxon>Dothideomycetes</taxon>
        <taxon>Pleosporomycetidae</taxon>
        <taxon>Pleosporales</taxon>
        <taxon>Lophiotremataceae</taxon>
        <taxon>Lophiotrema</taxon>
    </lineage>
</organism>
<evidence type="ECO:0000313" key="4">
    <source>
        <dbReference type="Proteomes" id="UP000799770"/>
    </source>
</evidence>
<dbReference type="AlphaFoldDB" id="A0A6A5ZJA3"/>
<keyword evidence="1" id="KW-0175">Coiled coil</keyword>
<feature type="region of interest" description="Disordered" evidence="2">
    <location>
        <begin position="134"/>
        <end position="180"/>
    </location>
</feature>
<feature type="compositionally biased region" description="Basic and acidic residues" evidence="2">
    <location>
        <begin position="140"/>
        <end position="161"/>
    </location>
</feature>
<proteinExistence type="predicted"/>